<accession>A0A934SYL3</accession>
<proteinExistence type="predicted"/>
<sequence>MDISASSWLVIVLAVLAANLPFFSERVFGILPWRAAGKPFWLRLVELIVLYFVLGAVAFFIEARQGNRFQQGWEFYAVTACLFLVLAYPGFVLRYLRRRPS</sequence>
<keyword evidence="1" id="KW-1133">Transmembrane helix</keyword>
<evidence type="ECO:0000313" key="3">
    <source>
        <dbReference type="Proteomes" id="UP000622890"/>
    </source>
</evidence>
<name>A0A934SYL3_9BURK</name>
<keyword evidence="1" id="KW-0472">Membrane</keyword>
<dbReference type="PIRSF" id="PIRSF019883">
    <property type="entry name" value="UCP019883"/>
    <property type="match status" value="1"/>
</dbReference>
<reference evidence="2" key="1">
    <citation type="submission" date="2021-01" db="EMBL/GenBank/DDBJ databases">
        <title>Genome sequence of strain Noviherbaspirillum sp. DKR-6.</title>
        <authorList>
            <person name="Chaudhary D.K."/>
        </authorList>
    </citation>
    <scope>NUCLEOTIDE SEQUENCE</scope>
    <source>
        <strain evidence="2">DKR-6</strain>
    </source>
</reference>
<evidence type="ECO:0000313" key="2">
    <source>
        <dbReference type="EMBL" id="MBK4734123.1"/>
    </source>
</evidence>
<dbReference type="Pfam" id="PF10993">
    <property type="entry name" value="DUF2818"/>
    <property type="match status" value="1"/>
</dbReference>
<dbReference type="AlphaFoldDB" id="A0A934SYL3"/>
<dbReference type="InterPro" id="IPR016768">
    <property type="entry name" value="UCP019883"/>
</dbReference>
<organism evidence="2 3">
    <name type="scientific">Noviherbaspirillum pedocola</name>
    <dbReference type="NCBI Taxonomy" id="2801341"/>
    <lineage>
        <taxon>Bacteria</taxon>
        <taxon>Pseudomonadati</taxon>
        <taxon>Pseudomonadota</taxon>
        <taxon>Betaproteobacteria</taxon>
        <taxon>Burkholderiales</taxon>
        <taxon>Oxalobacteraceae</taxon>
        <taxon>Noviherbaspirillum</taxon>
    </lineage>
</organism>
<dbReference type="Proteomes" id="UP000622890">
    <property type="component" value="Unassembled WGS sequence"/>
</dbReference>
<dbReference type="RefSeq" id="WP_200590897.1">
    <property type="nucleotide sequence ID" value="NZ_JAEPBG010000002.1"/>
</dbReference>
<keyword evidence="3" id="KW-1185">Reference proteome</keyword>
<evidence type="ECO:0000256" key="1">
    <source>
        <dbReference type="SAM" id="Phobius"/>
    </source>
</evidence>
<protein>
    <submittedName>
        <fullName evidence="2">DUF2818 family protein</fullName>
    </submittedName>
</protein>
<feature type="transmembrane region" description="Helical" evidence="1">
    <location>
        <begin position="41"/>
        <end position="61"/>
    </location>
</feature>
<dbReference type="EMBL" id="JAEPBG010000002">
    <property type="protein sequence ID" value="MBK4734123.1"/>
    <property type="molecule type" value="Genomic_DNA"/>
</dbReference>
<gene>
    <name evidence="2" type="ORF">JJB74_05825</name>
</gene>
<feature type="transmembrane region" description="Helical" evidence="1">
    <location>
        <begin position="73"/>
        <end position="96"/>
    </location>
</feature>
<keyword evidence="1" id="KW-0812">Transmembrane</keyword>
<comment type="caution">
    <text evidence="2">The sequence shown here is derived from an EMBL/GenBank/DDBJ whole genome shotgun (WGS) entry which is preliminary data.</text>
</comment>